<reference evidence="5 6" key="1">
    <citation type="journal article" date="2018" name="Mol. Biol. Evol.">
        <title>Analysis of the draft genome of the red seaweed Gracilariopsis chorda provides insights into genome size evolution in Rhodophyta.</title>
        <authorList>
            <person name="Lee J."/>
            <person name="Yang E.C."/>
            <person name="Graf L."/>
            <person name="Yang J.H."/>
            <person name="Qiu H."/>
            <person name="Zel Zion U."/>
            <person name="Chan C.X."/>
            <person name="Stephens T.G."/>
            <person name="Weber A.P.M."/>
            <person name="Boo G.H."/>
            <person name="Boo S.M."/>
            <person name="Kim K.M."/>
            <person name="Shin Y."/>
            <person name="Jung M."/>
            <person name="Lee S.J."/>
            <person name="Yim H.S."/>
            <person name="Lee J.H."/>
            <person name="Bhattacharya D."/>
            <person name="Yoon H.S."/>
        </authorList>
    </citation>
    <scope>NUCLEOTIDE SEQUENCE [LARGE SCALE GENOMIC DNA]</scope>
    <source>
        <strain evidence="5 6">SKKU-2015</strain>
        <tissue evidence="5">Whole body</tissue>
    </source>
</reference>
<comment type="subcellular location">
    <subcellularLocation>
        <location evidence="1">Nucleus</location>
    </subcellularLocation>
</comment>
<keyword evidence="3" id="KW-0175">Coiled coil</keyword>
<feature type="region of interest" description="Disordered" evidence="4">
    <location>
        <begin position="707"/>
        <end position="748"/>
    </location>
</feature>
<evidence type="ECO:0000256" key="3">
    <source>
        <dbReference type="SAM" id="Coils"/>
    </source>
</evidence>
<dbReference type="GO" id="GO:0005634">
    <property type="term" value="C:nucleus"/>
    <property type="evidence" value="ECO:0007669"/>
    <property type="project" value="UniProtKB-SubCell"/>
</dbReference>
<dbReference type="Proteomes" id="UP000247409">
    <property type="component" value="Unassembled WGS sequence"/>
</dbReference>
<evidence type="ECO:0000313" key="6">
    <source>
        <dbReference type="Proteomes" id="UP000247409"/>
    </source>
</evidence>
<feature type="compositionally biased region" description="Basic residues" evidence="4">
    <location>
        <begin position="495"/>
        <end position="510"/>
    </location>
</feature>
<feature type="compositionally biased region" description="Basic and acidic residues" evidence="4">
    <location>
        <begin position="729"/>
        <end position="742"/>
    </location>
</feature>
<evidence type="ECO:0000256" key="4">
    <source>
        <dbReference type="SAM" id="MobiDB-lite"/>
    </source>
</evidence>
<keyword evidence="2" id="KW-0539">Nucleus</keyword>
<feature type="compositionally biased region" description="Low complexity" evidence="4">
    <location>
        <begin position="149"/>
        <end position="164"/>
    </location>
</feature>
<evidence type="ECO:0000256" key="1">
    <source>
        <dbReference type="ARBA" id="ARBA00004123"/>
    </source>
</evidence>
<gene>
    <name evidence="5" type="ORF">BWQ96_07639</name>
</gene>
<dbReference type="InterPro" id="IPR000637">
    <property type="entry name" value="HMGI/Y_DNA-bd_CS"/>
</dbReference>
<dbReference type="OrthoDB" id="10656226at2759"/>
<name>A0A2V3IKL6_9FLOR</name>
<sequence>MASDSDMESVSISELESEGEDEITPRVTSQPAPSPPRQPTVPQLPLSQPPTKRMTMRDRAAALREARMRREHGKSGKNSNHGALEIHDEKNGEAHVNTTNEDVMPLKSLQVSRKDPPRKKVSKKASSQTDDDVLLESAGSKNDTEHLRSSGTGRSATAGSKSGTSKGGRGKKSQSRKDDTSGKASSAQTNHPSTTQQLHEELQSEPNTLRGHASSHQHPPLKGGARSQKASTAKRVAEKKRKAVAVSQGDGNTSDANTDIVVLETARSAPPTSRQPKKAKLDKSKSTGLSKTTGKSQSKKKTTASEQASAKVSADDTEGLISPQHVKGQADPNDDGPKAAVLTSGKKKVSKKSARELASAVDEDELIVVDEIHTNEPGSKYPSKAHKGAEKVLAVQPVSPTPPRRGRGRPRKHPKPETVDPESSGKAAVVGRPAAKLPKDQGAPASPRHSPRAQATKGRKGKQLASVDLEKEQGTDDDDVVLLHPATPSVSLHRTGSKLKKRSPPARAAKKGSASQPEEVTLSGEDVEMTDVPKPKEAVAGDKEGHLNEGNRDSALQSVAKKKRVSIMPGPSPRGLRPKTRTEMTGAGRRQSLSHEEALSRLTAVVDQLQHNGEAFLHTQHRVCDQLAPSPLASQTSIVSYLTNGTDRKAIADASLRDAITHAKLVYQRNQRAAISELAENLVKAMQDWKNEKNAFLRDMIPMDLRPKPAHGLDEGGASFHTDNDEASEQVKHGETSKRASGGDDAGTGATVARWKAQEGMDTLGNDEEIEDDINEPLRQMAVREVSEGVKLMPAGFTESRKAGVNRIPVMKKVDELKKFVGRSYDKLRLGCYRSSSILKLCENVGGLTFDELYDKTPIGRAMLKKKIINLMDKGYLLGETLEGDDGEQIELFYTAPHISEKI</sequence>
<dbReference type="PROSITE" id="PS00354">
    <property type="entry name" value="HMGI_Y"/>
    <property type="match status" value="1"/>
</dbReference>
<dbReference type="AlphaFoldDB" id="A0A2V3IKL6"/>
<organism evidence="5 6">
    <name type="scientific">Gracilariopsis chorda</name>
    <dbReference type="NCBI Taxonomy" id="448386"/>
    <lineage>
        <taxon>Eukaryota</taxon>
        <taxon>Rhodophyta</taxon>
        <taxon>Florideophyceae</taxon>
        <taxon>Rhodymeniophycidae</taxon>
        <taxon>Gracilariales</taxon>
        <taxon>Gracilariaceae</taxon>
        <taxon>Gracilariopsis</taxon>
    </lineage>
</organism>
<dbReference type="EMBL" id="NBIV01000155">
    <property type="protein sequence ID" value="PXF42635.1"/>
    <property type="molecule type" value="Genomic_DNA"/>
</dbReference>
<proteinExistence type="predicted"/>
<evidence type="ECO:0000313" key="5">
    <source>
        <dbReference type="EMBL" id="PXF42635.1"/>
    </source>
</evidence>
<protein>
    <submittedName>
        <fullName evidence="5">Uncharacterized protein</fullName>
    </submittedName>
</protein>
<comment type="caution">
    <text evidence="5">The sequence shown here is derived from an EMBL/GenBank/DDBJ whole genome shotgun (WGS) entry which is preliminary data.</text>
</comment>
<keyword evidence="6" id="KW-1185">Reference proteome</keyword>
<evidence type="ECO:0000256" key="2">
    <source>
        <dbReference type="ARBA" id="ARBA00023242"/>
    </source>
</evidence>
<feature type="region of interest" description="Disordered" evidence="4">
    <location>
        <begin position="1"/>
        <end position="594"/>
    </location>
</feature>
<dbReference type="GO" id="GO:0006355">
    <property type="term" value="P:regulation of DNA-templated transcription"/>
    <property type="evidence" value="ECO:0007669"/>
    <property type="project" value="InterPro"/>
</dbReference>
<feature type="compositionally biased region" description="Low complexity" evidence="4">
    <location>
        <begin position="286"/>
        <end position="296"/>
    </location>
</feature>
<feature type="compositionally biased region" description="Basic and acidic residues" evidence="4">
    <location>
        <begin position="84"/>
        <end position="93"/>
    </location>
</feature>
<feature type="coiled-coil region" evidence="3">
    <location>
        <begin position="672"/>
        <end position="699"/>
    </location>
</feature>
<feature type="compositionally biased region" description="Polar residues" evidence="4">
    <location>
        <begin position="182"/>
        <end position="197"/>
    </location>
</feature>
<feature type="compositionally biased region" description="Basic and acidic residues" evidence="4">
    <location>
        <begin position="55"/>
        <end position="68"/>
    </location>
</feature>
<feature type="compositionally biased region" description="Basic residues" evidence="4">
    <location>
        <begin position="404"/>
        <end position="414"/>
    </location>
</feature>
<feature type="compositionally biased region" description="Basic and acidic residues" evidence="4">
    <location>
        <begin position="531"/>
        <end position="552"/>
    </location>
</feature>
<accession>A0A2V3IKL6</accession>